<comment type="catalytic activity">
    <reaction evidence="8">
        <text>2 reduced [2Fe-2S]-[ferredoxin] + NADP(+) + H(+) = 2 oxidized [2Fe-2S]-[ferredoxin] + NADPH</text>
        <dbReference type="Rhea" id="RHEA:20125"/>
        <dbReference type="Rhea" id="RHEA-COMP:10000"/>
        <dbReference type="Rhea" id="RHEA-COMP:10001"/>
        <dbReference type="ChEBI" id="CHEBI:15378"/>
        <dbReference type="ChEBI" id="CHEBI:33737"/>
        <dbReference type="ChEBI" id="CHEBI:33738"/>
        <dbReference type="ChEBI" id="CHEBI:57783"/>
        <dbReference type="ChEBI" id="CHEBI:58349"/>
        <dbReference type="EC" id="1.18.1.2"/>
    </reaction>
</comment>
<name>A0A4R0QQ11_9BIFI</name>
<evidence type="ECO:0000256" key="8">
    <source>
        <dbReference type="ARBA" id="ARBA00047776"/>
    </source>
</evidence>
<dbReference type="InterPro" id="IPR036188">
    <property type="entry name" value="FAD/NAD-bd_sf"/>
</dbReference>
<comment type="caution">
    <text evidence="12">The sequence shown here is derived from an EMBL/GenBank/DDBJ whole genome shotgun (WGS) entry which is preliminary data.</text>
</comment>
<dbReference type="PRINTS" id="PR00419">
    <property type="entry name" value="ADXRDTASE"/>
</dbReference>
<dbReference type="OrthoDB" id="289202at2"/>
<evidence type="ECO:0000256" key="10">
    <source>
        <dbReference type="PIRSR" id="PIRSR000362-2"/>
    </source>
</evidence>
<keyword evidence="13" id="KW-1185">Reference proteome</keyword>
<dbReference type="EMBL" id="RXLP01000019">
    <property type="protein sequence ID" value="TCD54362.1"/>
    <property type="molecule type" value="Genomic_DNA"/>
</dbReference>
<sequence length="473" mass="52429">MRDFKVAVIGAGPAGVYVSDILLRQIEAKRDALGLGENATAYIDLFEKLPVPFGLVRYGVAPDHPAIKYIIGALEKTLNNPQIRLLADVEFGRDIYLDDIRARYDAVIFATGAIDDRPLTIPGSDAKDVYGAAKFVEWYDGYPTASPHWPLEARTVAVLGGGNVAMDVSRLLARYPQDLLHTDIPNNVYDGLEANKAEDIHVFVRRDVTHAKFSVQELRELETLPGVEIVTYDDDFAPETLTQEHLAQASEDKLTRQMVDELLAVREMSVKMMAEHVDFEGNPARRRFYLHFNANPVEIITSDDGHVQAVRIEKTTTTPQGAMSGTGEFSDIPVQAVYHAIGYKPAEVAGIPYDEAAYTLDNQGGRIAGMPFVYVTGWAKRGPVGLIGSTKSDALETVENILEDWAHSAEHGRVATQTELDIVQLLEERGVKPLDYAAWQKVDAYERAMGARVEREHIKVIDENQLRSIARGE</sequence>
<evidence type="ECO:0000256" key="1">
    <source>
        <dbReference type="ARBA" id="ARBA00001974"/>
    </source>
</evidence>
<evidence type="ECO:0000256" key="3">
    <source>
        <dbReference type="ARBA" id="ARBA00013223"/>
    </source>
</evidence>
<keyword evidence="7" id="KW-0560">Oxidoreductase</keyword>
<dbReference type="Gene3D" id="3.50.50.60">
    <property type="entry name" value="FAD/NAD(P)-binding domain"/>
    <property type="match status" value="1"/>
</dbReference>
<evidence type="ECO:0000256" key="4">
    <source>
        <dbReference type="ARBA" id="ARBA00022630"/>
    </source>
</evidence>
<dbReference type="InterPro" id="IPR021163">
    <property type="entry name" value="Ferredox_Rdtase_adrenod"/>
</dbReference>
<feature type="binding site" evidence="10">
    <location>
        <begin position="205"/>
        <end position="206"/>
    </location>
    <ligand>
        <name>NADP(+)</name>
        <dbReference type="ChEBI" id="CHEBI:58349"/>
    </ligand>
</feature>
<feature type="binding site" evidence="9">
    <location>
        <position position="55"/>
    </location>
    <ligand>
        <name>FAD</name>
        <dbReference type="ChEBI" id="CHEBI:57692"/>
    </ligand>
</feature>
<feature type="binding site" evidence="10">
    <location>
        <position position="217"/>
    </location>
    <ligand>
        <name>NADP(+)</name>
        <dbReference type="ChEBI" id="CHEBI:58349"/>
    </ligand>
</feature>
<dbReference type="PIRSF" id="PIRSF000362">
    <property type="entry name" value="FNR"/>
    <property type="match status" value="1"/>
</dbReference>
<evidence type="ECO:0000313" key="12">
    <source>
        <dbReference type="EMBL" id="TCD54362.1"/>
    </source>
</evidence>
<gene>
    <name evidence="12" type="ORF">EJ419_04855</name>
</gene>
<keyword evidence="5 9" id="KW-0274">FAD</keyword>
<evidence type="ECO:0000256" key="2">
    <source>
        <dbReference type="ARBA" id="ARBA00008312"/>
    </source>
</evidence>
<feature type="binding site" evidence="9">
    <location>
        <begin position="385"/>
        <end position="387"/>
    </location>
    <ligand>
        <name>FAD</name>
        <dbReference type="ChEBI" id="CHEBI:57692"/>
    </ligand>
</feature>
<evidence type="ECO:0000256" key="6">
    <source>
        <dbReference type="ARBA" id="ARBA00022857"/>
    </source>
</evidence>
<comment type="cofactor">
    <cofactor evidence="1 9">
        <name>FAD</name>
        <dbReference type="ChEBI" id="CHEBI:57692"/>
    </cofactor>
</comment>
<feature type="binding site" evidence="9">
    <location>
        <position position="14"/>
    </location>
    <ligand>
        <name>FAD</name>
        <dbReference type="ChEBI" id="CHEBI:57692"/>
    </ligand>
</feature>
<feature type="binding site" evidence="9">
    <location>
        <position position="378"/>
    </location>
    <ligand>
        <name>FAD</name>
        <dbReference type="ChEBI" id="CHEBI:57692"/>
    </ligand>
</feature>
<feature type="domain" description="FAD/NAD(P)-binding" evidence="11">
    <location>
        <begin position="4"/>
        <end position="177"/>
    </location>
</feature>
<feature type="binding site" evidence="9">
    <location>
        <position position="47"/>
    </location>
    <ligand>
        <name>FAD</name>
        <dbReference type="ChEBI" id="CHEBI:57692"/>
    </ligand>
</feature>
<proteinExistence type="inferred from homology"/>
<dbReference type="Pfam" id="PF07992">
    <property type="entry name" value="Pyr_redox_2"/>
    <property type="match status" value="1"/>
</dbReference>
<keyword evidence="6 10" id="KW-0521">NADP</keyword>
<dbReference type="EC" id="1.18.1.2" evidence="3"/>
<keyword evidence="4" id="KW-0285">Flavoprotein</keyword>
<evidence type="ECO:0000313" key="13">
    <source>
        <dbReference type="Proteomes" id="UP000291289"/>
    </source>
</evidence>
<protein>
    <recommendedName>
        <fullName evidence="3">ferredoxin--NADP(+) reductase</fullName>
        <ecNumber evidence="3">1.18.1.2</ecNumber>
    </recommendedName>
</protein>
<dbReference type="SUPFAM" id="SSF51971">
    <property type="entry name" value="Nucleotide-binding domain"/>
    <property type="match status" value="2"/>
</dbReference>
<evidence type="ECO:0000256" key="5">
    <source>
        <dbReference type="ARBA" id="ARBA00022827"/>
    </source>
</evidence>
<feature type="binding site" evidence="10">
    <location>
        <position position="385"/>
    </location>
    <ligand>
        <name>NADP(+)</name>
        <dbReference type="ChEBI" id="CHEBI:58349"/>
    </ligand>
</feature>
<organism evidence="12 13">
    <name type="scientific">Alloscardovia theropitheci</name>
    <dbReference type="NCBI Taxonomy" id="2496842"/>
    <lineage>
        <taxon>Bacteria</taxon>
        <taxon>Bacillati</taxon>
        <taxon>Actinomycetota</taxon>
        <taxon>Actinomycetes</taxon>
        <taxon>Bifidobacteriales</taxon>
        <taxon>Bifidobacteriaceae</taxon>
        <taxon>Alloscardovia</taxon>
    </lineage>
</organism>
<dbReference type="PANTHER" id="PTHR48467:SF1">
    <property type="entry name" value="GLUTAMATE SYNTHASE 1 [NADH], CHLOROPLASTIC-LIKE"/>
    <property type="match status" value="1"/>
</dbReference>
<dbReference type="Gene3D" id="3.40.50.720">
    <property type="entry name" value="NAD(P)-binding Rossmann-like Domain"/>
    <property type="match status" value="1"/>
</dbReference>
<comment type="similarity">
    <text evidence="2">Belongs to the ferredoxin--NADP reductase type 1 family.</text>
</comment>
<dbReference type="PANTHER" id="PTHR48467">
    <property type="entry name" value="GLUTAMATE SYNTHASE 1 [NADH], CHLOROPLASTIC-LIKE"/>
    <property type="match status" value="1"/>
</dbReference>
<dbReference type="InterPro" id="IPR023753">
    <property type="entry name" value="FAD/NAD-binding_dom"/>
</dbReference>
<dbReference type="GO" id="GO:0004324">
    <property type="term" value="F:ferredoxin-NADP+ reductase activity"/>
    <property type="evidence" value="ECO:0007669"/>
    <property type="project" value="UniProtKB-EC"/>
</dbReference>
<dbReference type="InterPro" id="IPR055275">
    <property type="entry name" value="Ferredox_Rdtase"/>
</dbReference>
<accession>A0A4R0QQ11</accession>
<dbReference type="Proteomes" id="UP000291289">
    <property type="component" value="Unassembled WGS sequence"/>
</dbReference>
<evidence type="ECO:0000259" key="11">
    <source>
        <dbReference type="Pfam" id="PF07992"/>
    </source>
</evidence>
<evidence type="ECO:0000256" key="7">
    <source>
        <dbReference type="ARBA" id="ARBA00023002"/>
    </source>
</evidence>
<evidence type="ECO:0000256" key="9">
    <source>
        <dbReference type="PIRSR" id="PIRSR000362-1"/>
    </source>
</evidence>
<dbReference type="RefSeq" id="WP_131284136.1">
    <property type="nucleotide sequence ID" value="NZ_RXLP01000019.1"/>
</dbReference>
<reference evidence="12 13" key="1">
    <citation type="submission" date="2018-12" db="EMBL/GenBank/DDBJ databases">
        <title>Alloscrdovia theropitheci sp. nov: a novel taxon from the feces of the bleeding-herat monkey (Theropithecus geleda).</title>
        <authorList>
            <person name="Modesto M."/>
        </authorList>
    </citation>
    <scope>NUCLEOTIDE SEQUENCE [LARGE SCALE GENOMIC DNA]</scope>
    <source>
        <strain evidence="12 13">GLDI4/2</strain>
    </source>
</reference>
<dbReference type="AlphaFoldDB" id="A0A4R0QQ11"/>